<comment type="caution">
    <text evidence="3">The sequence shown here is derived from an EMBL/GenBank/DDBJ whole genome shotgun (WGS) entry which is preliminary data.</text>
</comment>
<feature type="region of interest" description="Disordered" evidence="1">
    <location>
        <begin position="64"/>
        <end position="150"/>
    </location>
</feature>
<dbReference type="RefSeq" id="WP_290361102.1">
    <property type="nucleotide sequence ID" value="NZ_JAUHHC010000006.1"/>
</dbReference>
<dbReference type="EMBL" id="JAUHHC010000006">
    <property type="protein sequence ID" value="MDN3922787.1"/>
    <property type="molecule type" value="Genomic_DNA"/>
</dbReference>
<name>A0ABT8DYX1_9BURK</name>
<proteinExistence type="predicted"/>
<keyword evidence="4" id="KW-1185">Reference proteome</keyword>
<gene>
    <name evidence="3" type="ORF">QWJ38_21055</name>
</gene>
<evidence type="ECO:0000256" key="2">
    <source>
        <dbReference type="SAM" id="SignalP"/>
    </source>
</evidence>
<dbReference type="Proteomes" id="UP001228044">
    <property type="component" value="Unassembled WGS sequence"/>
</dbReference>
<accession>A0ABT8DYX1</accession>
<reference evidence="3 4" key="1">
    <citation type="submission" date="2023-06" db="EMBL/GenBank/DDBJ databases">
        <title>Pelomonas sp. PFR6 16S ribosomal RNA gene Genome sequencing and assembly.</title>
        <authorList>
            <person name="Woo H."/>
        </authorList>
    </citation>
    <scope>NUCLEOTIDE SEQUENCE [LARGE SCALE GENOMIC DNA]</scope>
    <source>
        <strain evidence="3 4">PFR6</strain>
    </source>
</reference>
<evidence type="ECO:0000313" key="3">
    <source>
        <dbReference type="EMBL" id="MDN3922787.1"/>
    </source>
</evidence>
<feature type="compositionally biased region" description="Low complexity" evidence="1">
    <location>
        <begin position="105"/>
        <end position="119"/>
    </location>
</feature>
<protein>
    <submittedName>
        <fullName evidence="3">Uncharacterized protein</fullName>
    </submittedName>
</protein>
<evidence type="ECO:0000256" key="1">
    <source>
        <dbReference type="SAM" id="MobiDB-lite"/>
    </source>
</evidence>
<sequence length="150" mass="14130">MKATRNPSNIPLTTALLAALVGALSLSSTPVHAGLLGGGAGSAGSRGAAIGGAIAGNAGASINGSMAGLQRPDAGRARDALGQGRDKLSETKSGATDKLEQGKSTAQAAAPTAPDTTAPSGKAEASGQASAHREGSSVGGNAALSGSGSR</sequence>
<feature type="signal peptide" evidence="2">
    <location>
        <begin position="1"/>
        <end position="33"/>
    </location>
</feature>
<feature type="compositionally biased region" description="Basic and acidic residues" evidence="1">
    <location>
        <begin position="73"/>
        <end position="101"/>
    </location>
</feature>
<feature type="chain" id="PRO_5046430866" evidence="2">
    <location>
        <begin position="34"/>
        <end position="150"/>
    </location>
</feature>
<keyword evidence="2" id="KW-0732">Signal</keyword>
<organism evidence="3 4">
    <name type="scientific">Roseateles violae</name>
    <dbReference type="NCBI Taxonomy" id="3058042"/>
    <lineage>
        <taxon>Bacteria</taxon>
        <taxon>Pseudomonadati</taxon>
        <taxon>Pseudomonadota</taxon>
        <taxon>Betaproteobacteria</taxon>
        <taxon>Burkholderiales</taxon>
        <taxon>Sphaerotilaceae</taxon>
        <taxon>Roseateles</taxon>
    </lineage>
</organism>
<evidence type="ECO:0000313" key="4">
    <source>
        <dbReference type="Proteomes" id="UP001228044"/>
    </source>
</evidence>